<dbReference type="SUPFAM" id="SSF51206">
    <property type="entry name" value="cAMP-binding domain-like"/>
    <property type="match status" value="1"/>
</dbReference>
<dbReference type="EMBL" id="CP009687">
    <property type="protein sequence ID" value="AKL96863.1"/>
    <property type="molecule type" value="Genomic_DNA"/>
</dbReference>
<dbReference type="Pfam" id="PF00027">
    <property type="entry name" value="cNMP_binding"/>
    <property type="match status" value="1"/>
</dbReference>
<dbReference type="PANTHER" id="PTHR24567:SF58">
    <property type="entry name" value="CYCLIC AMP-BINDING REGULATORY PROTEIN"/>
    <property type="match status" value="1"/>
</dbReference>
<dbReference type="CDD" id="cd00038">
    <property type="entry name" value="CAP_ED"/>
    <property type="match status" value="1"/>
</dbReference>
<evidence type="ECO:0000256" key="3">
    <source>
        <dbReference type="ARBA" id="ARBA00023163"/>
    </source>
</evidence>
<dbReference type="GO" id="GO:0003700">
    <property type="term" value="F:DNA-binding transcription factor activity"/>
    <property type="evidence" value="ECO:0007669"/>
    <property type="project" value="TreeGrafter"/>
</dbReference>
<protein>
    <submittedName>
        <fullName evidence="4">Transcriptional regulatory protein</fullName>
    </submittedName>
</protein>
<dbReference type="PROSITE" id="PS51063">
    <property type="entry name" value="HTH_CRP_2"/>
    <property type="match status" value="1"/>
</dbReference>
<dbReference type="InterPro" id="IPR000595">
    <property type="entry name" value="cNMP-bd_dom"/>
</dbReference>
<proteinExistence type="predicted"/>
<keyword evidence="2" id="KW-0238">DNA-binding</keyword>
<dbReference type="InterPro" id="IPR012318">
    <property type="entry name" value="HTH_CRP"/>
</dbReference>
<evidence type="ECO:0000313" key="5">
    <source>
        <dbReference type="Proteomes" id="UP000035704"/>
    </source>
</evidence>
<sequence length="227" mass="26368">MKIKSFLPLLTCIGPFKSFTEEELLKLFCEENHQIKKYEKNSMIYLQNEVCSTVDIILRGEIVIQKIDTNGNILTLTTFGTSDVIGGNLLFCHNNVYPMTITAKTDSILLHMKKDFILELCQKSKEFLIEFLHSICDKTFILTNKLSSITMKTIRQRISEFLTYEYHYQQNYRIKLNMSKKELAERLGIQRPSLSRELSKMREEGLIIYDAKSIMIKDLSILQSSDA</sequence>
<dbReference type="PROSITE" id="PS50042">
    <property type="entry name" value="CNMP_BINDING_3"/>
    <property type="match status" value="1"/>
</dbReference>
<dbReference type="InterPro" id="IPR050397">
    <property type="entry name" value="Env_Response_Regulators"/>
</dbReference>
<evidence type="ECO:0000256" key="1">
    <source>
        <dbReference type="ARBA" id="ARBA00023015"/>
    </source>
</evidence>
<dbReference type="InterPro" id="IPR018490">
    <property type="entry name" value="cNMP-bd_dom_sf"/>
</dbReference>
<keyword evidence="5" id="KW-1185">Reference proteome</keyword>
<dbReference type="SUPFAM" id="SSF46785">
    <property type="entry name" value="Winged helix' DNA-binding domain"/>
    <property type="match status" value="1"/>
</dbReference>
<dbReference type="PANTHER" id="PTHR24567">
    <property type="entry name" value="CRP FAMILY TRANSCRIPTIONAL REGULATORY PROTEIN"/>
    <property type="match status" value="1"/>
</dbReference>
<dbReference type="GO" id="GO:0003677">
    <property type="term" value="F:DNA binding"/>
    <property type="evidence" value="ECO:0007669"/>
    <property type="project" value="UniProtKB-KW"/>
</dbReference>
<evidence type="ECO:0000313" key="4">
    <source>
        <dbReference type="EMBL" id="AKL96863.1"/>
    </source>
</evidence>
<dbReference type="InterPro" id="IPR014710">
    <property type="entry name" value="RmlC-like_jellyroll"/>
</dbReference>
<dbReference type="SMART" id="SM00419">
    <property type="entry name" value="HTH_CRP"/>
    <property type="match status" value="1"/>
</dbReference>
<keyword evidence="1" id="KW-0805">Transcription regulation</keyword>
<dbReference type="Gene3D" id="2.60.120.10">
    <property type="entry name" value="Jelly Rolls"/>
    <property type="match status" value="1"/>
</dbReference>
<reference evidence="4 5" key="1">
    <citation type="submission" date="2014-10" db="EMBL/GenBank/DDBJ databases">
        <title>Genome sequence of Clostridium aceticum DSM 1496.</title>
        <authorList>
            <person name="Poehlein A."/>
            <person name="Schiel-Bengelsdorf B."/>
            <person name="Gottschalk G."/>
            <person name="Duerre P."/>
            <person name="Daniel R."/>
        </authorList>
    </citation>
    <scope>NUCLEOTIDE SEQUENCE [LARGE SCALE GENOMIC DNA]</scope>
    <source>
        <strain evidence="4 5">DSM 1496</strain>
    </source>
</reference>
<dbReference type="KEGG" id="cace:CACET_c34200"/>
<accession>A0A0D8IBY4</accession>
<evidence type="ECO:0000256" key="2">
    <source>
        <dbReference type="ARBA" id="ARBA00023125"/>
    </source>
</evidence>
<name>A0A0D8IBY4_9CLOT</name>
<dbReference type="PATRIC" id="fig|84022.5.peg.3613"/>
<dbReference type="STRING" id="84022.CACET_c34200"/>
<gene>
    <name evidence="4" type="ORF">CACET_c34200</name>
</gene>
<dbReference type="AlphaFoldDB" id="A0A0D8IBY4"/>
<dbReference type="GO" id="GO:0005829">
    <property type="term" value="C:cytosol"/>
    <property type="evidence" value="ECO:0007669"/>
    <property type="project" value="TreeGrafter"/>
</dbReference>
<dbReference type="RefSeq" id="WP_044824280.1">
    <property type="nucleotide sequence ID" value="NZ_CP009687.1"/>
</dbReference>
<dbReference type="Pfam" id="PF13545">
    <property type="entry name" value="HTH_Crp_2"/>
    <property type="match status" value="1"/>
</dbReference>
<dbReference type="PROSITE" id="PS50943">
    <property type="entry name" value="HTH_CROC1"/>
    <property type="match status" value="1"/>
</dbReference>
<dbReference type="InterPro" id="IPR036390">
    <property type="entry name" value="WH_DNA-bd_sf"/>
</dbReference>
<dbReference type="InterPro" id="IPR001387">
    <property type="entry name" value="Cro/C1-type_HTH"/>
</dbReference>
<organism evidence="4 5">
    <name type="scientific">Clostridium aceticum</name>
    <dbReference type="NCBI Taxonomy" id="84022"/>
    <lineage>
        <taxon>Bacteria</taxon>
        <taxon>Bacillati</taxon>
        <taxon>Bacillota</taxon>
        <taxon>Clostridia</taxon>
        <taxon>Eubacteriales</taxon>
        <taxon>Clostridiaceae</taxon>
        <taxon>Clostridium</taxon>
    </lineage>
</organism>
<keyword evidence="3" id="KW-0804">Transcription</keyword>
<dbReference type="OrthoDB" id="3176638at2"/>
<dbReference type="Proteomes" id="UP000035704">
    <property type="component" value="Chromosome"/>
</dbReference>